<dbReference type="Proteomes" id="UP000016626">
    <property type="component" value="Unassembled WGS sequence"/>
</dbReference>
<feature type="transmembrane region" description="Helical" evidence="1">
    <location>
        <begin position="6"/>
        <end position="27"/>
    </location>
</feature>
<dbReference type="HOGENOM" id="CLU_901698_0_0_0"/>
<dbReference type="Pfam" id="PF07661">
    <property type="entry name" value="MORN_2"/>
    <property type="match status" value="2"/>
</dbReference>
<dbReference type="eggNOG" id="COG2849">
    <property type="taxonomic scope" value="Bacteria"/>
</dbReference>
<dbReference type="Gene3D" id="3.90.930.1">
    <property type="match status" value="1"/>
</dbReference>
<dbReference type="SUPFAM" id="SSF82185">
    <property type="entry name" value="Histone H3 K4-specific methyltransferase SET7/9 N-terminal domain"/>
    <property type="match status" value="1"/>
</dbReference>
<evidence type="ECO:0000313" key="2">
    <source>
        <dbReference type="EMBL" id="ERK52609.1"/>
    </source>
</evidence>
<name>U2Q950_LEPWF</name>
<comment type="caution">
    <text evidence="2">The sequence shown here is derived from an EMBL/GenBank/DDBJ whole genome shotgun (WGS) entry which is preliminary data.</text>
</comment>
<protein>
    <recommendedName>
        <fullName evidence="4">MORN repeat protein</fullName>
    </recommendedName>
</protein>
<keyword evidence="1" id="KW-0812">Transmembrane</keyword>
<organism evidence="2 3">
    <name type="scientific">Leptotrichia wadei (strain F0279)</name>
    <dbReference type="NCBI Taxonomy" id="888055"/>
    <lineage>
        <taxon>Bacteria</taxon>
        <taxon>Fusobacteriati</taxon>
        <taxon>Fusobacteriota</taxon>
        <taxon>Fusobacteriia</taxon>
        <taxon>Fusobacteriales</taxon>
        <taxon>Leptotrichiaceae</taxon>
        <taxon>Leptotrichia</taxon>
    </lineage>
</organism>
<dbReference type="EMBL" id="AWVM01000038">
    <property type="protein sequence ID" value="ERK52609.1"/>
    <property type="molecule type" value="Genomic_DNA"/>
</dbReference>
<reference evidence="2 3" key="1">
    <citation type="submission" date="2013-06" db="EMBL/GenBank/DDBJ databases">
        <authorList>
            <person name="Weinstock G."/>
            <person name="Sodergren E."/>
            <person name="Lobos E.A."/>
            <person name="Fulton L."/>
            <person name="Fulton R."/>
            <person name="Courtney L."/>
            <person name="Fronick C."/>
            <person name="O'Laughlin M."/>
            <person name="Godfrey J."/>
            <person name="Wilson R.M."/>
            <person name="Miner T."/>
            <person name="Farmer C."/>
            <person name="Delehaunty K."/>
            <person name="Cordes M."/>
            <person name="Minx P."/>
            <person name="Tomlinson C."/>
            <person name="Chen J."/>
            <person name="Wollam A."/>
            <person name="Pepin K.H."/>
            <person name="Bhonagiri V."/>
            <person name="Zhang X."/>
            <person name="Warren W."/>
            <person name="Mitreva M."/>
            <person name="Mardis E.R."/>
            <person name="Wilson R.K."/>
        </authorList>
    </citation>
    <scope>NUCLEOTIDE SEQUENCE [LARGE SCALE GENOMIC DNA]</scope>
    <source>
        <strain evidence="2 3">F0279</strain>
    </source>
</reference>
<dbReference type="AlphaFoldDB" id="U2Q950"/>
<keyword evidence="1" id="KW-0472">Membrane</keyword>
<accession>U2Q950</accession>
<evidence type="ECO:0000313" key="3">
    <source>
        <dbReference type="Proteomes" id="UP000016626"/>
    </source>
</evidence>
<dbReference type="InterPro" id="IPR011652">
    <property type="entry name" value="MORN_2"/>
</dbReference>
<evidence type="ECO:0000256" key="1">
    <source>
        <dbReference type="SAM" id="Phobius"/>
    </source>
</evidence>
<proteinExistence type="predicted"/>
<sequence>MVIKKLFYLILFAITNFLIFPVSLVTVKGLNRLSNYSEVKNINADRIYERHGDNRIFDRKNGTAYIKGEKSPFNGVIIVRKNGQNITGIFQYVNGKSEYVEYEYFENGQLYLYTEVIHGKAEGNGFEHYQNGKLKDKRFYKNDIIVEAADYYQNGKLNRTFKATEGLRGIITGYYEDGILKASEMNVIQDYSKSGTIGYIHDGESKAYNKKGQIMGILNYKDGKLTGLEQKVFKNGKLKYDYISASEKPEENVKAKDFFIEYFDNSEQKKLDCKELASNNWRCKEYSKNGKFKREFDSPTFEKPRDWSFGINALLGIINILF</sequence>
<gene>
    <name evidence="2" type="ORF">HMPREF9015_00809</name>
</gene>
<evidence type="ECO:0008006" key="4">
    <source>
        <dbReference type="Google" id="ProtNLM"/>
    </source>
</evidence>
<dbReference type="PATRIC" id="fig|888055.3.peg.779"/>
<keyword evidence="1" id="KW-1133">Transmembrane helix</keyword>